<dbReference type="InterPro" id="IPR020846">
    <property type="entry name" value="MFS_dom"/>
</dbReference>
<gene>
    <name evidence="9" type="ORF">NITGR_360020</name>
</gene>
<reference evidence="9 10" key="1">
    <citation type="journal article" date="2013" name="Front. Microbiol.">
        <title>The genome of Nitrospina gracilis illuminates the metabolism and evolution of the major marine nitrite oxidizer.</title>
        <authorList>
            <person name="Luecker S."/>
            <person name="Nowka B."/>
            <person name="Rattei T."/>
            <person name="Spieck E."/>
            <person name="and Daims H."/>
        </authorList>
    </citation>
    <scope>NUCLEOTIDE SEQUENCE [LARGE SCALE GENOMIC DNA]</scope>
    <source>
        <strain evidence="9 10">3/211</strain>
    </source>
</reference>
<dbReference type="OrthoDB" id="65739at2"/>
<feature type="transmembrane region" description="Helical" evidence="7">
    <location>
        <begin position="217"/>
        <end position="238"/>
    </location>
</feature>
<dbReference type="HOGENOM" id="CLU_001265_57_5_0"/>
<evidence type="ECO:0000256" key="7">
    <source>
        <dbReference type="SAM" id="Phobius"/>
    </source>
</evidence>
<dbReference type="PROSITE" id="PS50850">
    <property type="entry name" value="MFS"/>
    <property type="match status" value="1"/>
</dbReference>
<keyword evidence="5 7" id="KW-1133">Transmembrane helix</keyword>
<accession>M1YJP0</accession>
<feature type="transmembrane region" description="Helical" evidence="7">
    <location>
        <begin position="367"/>
        <end position="389"/>
    </location>
</feature>
<evidence type="ECO:0000256" key="4">
    <source>
        <dbReference type="ARBA" id="ARBA00022692"/>
    </source>
</evidence>
<comment type="subcellular location">
    <subcellularLocation>
        <location evidence="1">Cell membrane</location>
        <topology evidence="1">Multi-pass membrane protein</topology>
    </subcellularLocation>
</comment>
<dbReference type="Pfam" id="PF07690">
    <property type="entry name" value="MFS_1"/>
    <property type="match status" value="1"/>
</dbReference>
<protein>
    <submittedName>
        <fullName evidence="9">MFS-type permease, putative Siderophore biosynthesis protein SbnD</fullName>
    </submittedName>
</protein>
<feature type="transmembrane region" description="Helical" evidence="7">
    <location>
        <begin position="49"/>
        <end position="69"/>
    </location>
</feature>
<name>M1YJP0_NITG3</name>
<keyword evidence="10" id="KW-1185">Reference proteome</keyword>
<feature type="transmembrane region" description="Helical" evidence="7">
    <location>
        <begin position="105"/>
        <end position="129"/>
    </location>
</feature>
<dbReference type="FunCoup" id="M1YJP0">
    <property type="interactions" value="185"/>
</dbReference>
<feature type="transmembrane region" description="Helical" evidence="7">
    <location>
        <begin position="168"/>
        <end position="187"/>
    </location>
</feature>
<feature type="transmembrane region" description="Helical" evidence="7">
    <location>
        <begin position="81"/>
        <end position="99"/>
    </location>
</feature>
<dbReference type="InParanoid" id="M1YJP0"/>
<dbReference type="EMBL" id="CAQJ01000040">
    <property type="protein sequence ID" value="CCQ90682.1"/>
    <property type="molecule type" value="Genomic_DNA"/>
</dbReference>
<feature type="transmembrane region" description="Helical" evidence="7">
    <location>
        <begin position="250"/>
        <end position="273"/>
    </location>
</feature>
<dbReference type="Gene3D" id="1.20.1250.20">
    <property type="entry name" value="MFS general substrate transporter like domains"/>
    <property type="match status" value="1"/>
</dbReference>
<keyword evidence="4 7" id="KW-0812">Transmembrane</keyword>
<evidence type="ECO:0000256" key="5">
    <source>
        <dbReference type="ARBA" id="ARBA00022989"/>
    </source>
</evidence>
<evidence type="ECO:0000256" key="6">
    <source>
        <dbReference type="ARBA" id="ARBA00023136"/>
    </source>
</evidence>
<dbReference type="Proteomes" id="UP000011704">
    <property type="component" value="Unassembled WGS sequence"/>
</dbReference>
<dbReference type="InterPro" id="IPR011701">
    <property type="entry name" value="MFS"/>
</dbReference>
<dbReference type="InterPro" id="IPR036259">
    <property type="entry name" value="MFS_trans_sf"/>
</dbReference>
<sequence>MNGDEAAWRRDYRLLWSGQFFASLGLMALVPLLPFYLETLGGSDVANAHWTGAALAAPAFSVLLVAPLWGWLGDRFGRKTTVICAFLGFALSMILMGFARTPLEFIFSRLLQGACGLTVSIAAFVSVAAPEPKRGWALGGLQSATAAGSLAGPLLGGLMADLWSLRPLLWFTGVASAMGGLIALRVLTQQAVEATGAVHAFPRQAVSALFCDPGLRAFVLAGICIQAGAYGLVSVFTLQVKVLVSNPSYAATWVGILNAATWGVTFLAASWWGSRNDRTAVERNFSIAACGCAFSIGLQALVTDVAWFLPWRMAQGFFFAALIQSVYLRISQAGVTLHQGTQIGVANSSLTLGQIIGPLASVVLSTFFTLSTVFLFMAGAVFVAAGLVWRQRRPWEMEYVS</sequence>
<dbReference type="PRINTS" id="PR01035">
    <property type="entry name" value="TCRTETA"/>
</dbReference>
<dbReference type="AlphaFoldDB" id="M1YJP0"/>
<keyword evidence="6 7" id="KW-0472">Membrane</keyword>
<evidence type="ECO:0000256" key="1">
    <source>
        <dbReference type="ARBA" id="ARBA00004651"/>
    </source>
</evidence>
<evidence type="ECO:0000256" key="3">
    <source>
        <dbReference type="ARBA" id="ARBA00022475"/>
    </source>
</evidence>
<dbReference type="PANTHER" id="PTHR43414:SF6">
    <property type="entry name" value="MULTIDRUG RESISTANCE PROTEIN MDTG"/>
    <property type="match status" value="1"/>
</dbReference>
<evidence type="ECO:0000256" key="2">
    <source>
        <dbReference type="ARBA" id="ARBA00022448"/>
    </source>
</evidence>
<dbReference type="STRING" id="1266370.NITGR_360020"/>
<feature type="transmembrane region" description="Helical" evidence="7">
    <location>
        <begin position="136"/>
        <end position="156"/>
    </location>
</feature>
<comment type="caution">
    <text evidence="9">The sequence shown here is derived from an EMBL/GenBank/DDBJ whole genome shotgun (WGS) entry which is preliminary data.</text>
</comment>
<feature type="domain" description="Major facilitator superfamily (MFS) profile" evidence="8">
    <location>
        <begin position="11"/>
        <end position="396"/>
    </location>
</feature>
<evidence type="ECO:0000259" key="8">
    <source>
        <dbReference type="PROSITE" id="PS50850"/>
    </source>
</evidence>
<keyword evidence="2" id="KW-0813">Transport</keyword>
<keyword evidence="3" id="KW-1003">Cell membrane</keyword>
<feature type="transmembrane region" description="Helical" evidence="7">
    <location>
        <begin position="285"/>
        <end position="309"/>
    </location>
</feature>
<evidence type="ECO:0000313" key="10">
    <source>
        <dbReference type="Proteomes" id="UP000011704"/>
    </source>
</evidence>
<dbReference type="GO" id="GO:0005886">
    <property type="term" value="C:plasma membrane"/>
    <property type="evidence" value="ECO:0007669"/>
    <property type="project" value="UniProtKB-SubCell"/>
</dbReference>
<dbReference type="PANTHER" id="PTHR43414">
    <property type="entry name" value="MULTIDRUG RESISTANCE PROTEIN MDTG"/>
    <property type="match status" value="1"/>
</dbReference>
<proteinExistence type="predicted"/>
<dbReference type="InterPro" id="IPR001958">
    <property type="entry name" value="Tet-R_TetA/multi-R_MdtG-like"/>
</dbReference>
<dbReference type="GO" id="GO:0022857">
    <property type="term" value="F:transmembrane transporter activity"/>
    <property type="evidence" value="ECO:0007669"/>
    <property type="project" value="InterPro"/>
</dbReference>
<dbReference type="RefSeq" id="WP_005008482.1">
    <property type="nucleotide sequence ID" value="NZ_HG422173.1"/>
</dbReference>
<dbReference type="SUPFAM" id="SSF103473">
    <property type="entry name" value="MFS general substrate transporter"/>
    <property type="match status" value="1"/>
</dbReference>
<evidence type="ECO:0000313" key="9">
    <source>
        <dbReference type="EMBL" id="CCQ90682.1"/>
    </source>
</evidence>
<organism evidence="9 10">
    <name type="scientific">Nitrospina gracilis (strain 3/211)</name>
    <dbReference type="NCBI Taxonomy" id="1266370"/>
    <lineage>
        <taxon>Bacteria</taxon>
        <taxon>Pseudomonadati</taxon>
        <taxon>Nitrospinota/Tectimicrobiota group</taxon>
        <taxon>Nitrospinota</taxon>
        <taxon>Nitrospinia</taxon>
        <taxon>Nitrospinales</taxon>
        <taxon>Nitrospinaceae</taxon>
        <taxon>Nitrospina</taxon>
    </lineage>
</organism>
<feature type="transmembrane region" description="Helical" evidence="7">
    <location>
        <begin position="12"/>
        <end position="37"/>
    </location>
</feature>